<accession>A0A6N2M4Z5</accession>
<gene>
    <name evidence="1" type="ORF">SVIM_LOCUS309018</name>
</gene>
<dbReference type="EMBL" id="CAADRP010001676">
    <property type="protein sequence ID" value="VFU47857.1"/>
    <property type="molecule type" value="Genomic_DNA"/>
</dbReference>
<name>A0A6N2M4Z5_SALVM</name>
<organism evidence="1">
    <name type="scientific">Salix viminalis</name>
    <name type="common">Common osier</name>
    <name type="synonym">Basket willow</name>
    <dbReference type="NCBI Taxonomy" id="40686"/>
    <lineage>
        <taxon>Eukaryota</taxon>
        <taxon>Viridiplantae</taxon>
        <taxon>Streptophyta</taxon>
        <taxon>Embryophyta</taxon>
        <taxon>Tracheophyta</taxon>
        <taxon>Spermatophyta</taxon>
        <taxon>Magnoliopsida</taxon>
        <taxon>eudicotyledons</taxon>
        <taxon>Gunneridae</taxon>
        <taxon>Pentapetalae</taxon>
        <taxon>rosids</taxon>
        <taxon>fabids</taxon>
        <taxon>Malpighiales</taxon>
        <taxon>Salicaceae</taxon>
        <taxon>Saliceae</taxon>
        <taxon>Salix</taxon>
    </lineage>
</organism>
<protein>
    <submittedName>
        <fullName evidence="1">Uncharacterized protein</fullName>
    </submittedName>
</protein>
<dbReference type="AlphaFoldDB" id="A0A6N2M4Z5"/>
<reference evidence="1" key="1">
    <citation type="submission" date="2019-03" db="EMBL/GenBank/DDBJ databases">
        <authorList>
            <person name="Mank J."/>
            <person name="Almeida P."/>
        </authorList>
    </citation>
    <scope>NUCLEOTIDE SEQUENCE</scope>
    <source>
        <strain evidence="1">78183</strain>
    </source>
</reference>
<proteinExistence type="predicted"/>
<evidence type="ECO:0000313" key="1">
    <source>
        <dbReference type="EMBL" id="VFU47857.1"/>
    </source>
</evidence>
<sequence>MLFPEKFTSKDCNGTFSALHSSSTISCLNFTSFIGAGIANFVCWRNFSGLWFSLSGEAIISSSGGKLCFSSFTLLFQGLQQKCI</sequence>
<dbReference type="PROSITE" id="PS51257">
    <property type="entry name" value="PROKAR_LIPOPROTEIN"/>
    <property type="match status" value="1"/>
</dbReference>